<evidence type="ECO:0000313" key="3">
    <source>
        <dbReference type="Proteomes" id="UP000591272"/>
    </source>
</evidence>
<dbReference type="EMBL" id="JACCBT010000001">
    <property type="protein sequence ID" value="NYE14817.1"/>
    <property type="molecule type" value="Genomic_DNA"/>
</dbReference>
<evidence type="ECO:0000259" key="1">
    <source>
        <dbReference type="Pfam" id="PF13546"/>
    </source>
</evidence>
<gene>
    <name evidence="2" type="ORF">BJ999_005113</name>
</gene>
<comment type="caution">
    <text evidence="2">The sequence shown here is derived from an EMBL/GenBank/DDBJ whole genome shotgun (WGS) entry which is preliminary data.</text>
</comment>
<reference evidence="2 3" key="1">
    <citation type="submission" date="2020-07" db="EMBL/GenBank/DDBJ databases">
        <title>Sequencing the genomes of 1000 actinobacteria strains.</title>
        <authorList>
            <person name="Klenk H.-P."/>
        </authorList>
    </citation>
    <scope>NUCLEOTIDE SEQUENCE [LARGE SCALE GENOMIC DNA]</scope>
    <source>
        <strain evidence="2 3">DSM 43461</strain>
    </source>
</reference>
<evidence type="ECO:0000313" key="2">
    <source>
        <dbReference type="EMBL" id="NYE14817.1"/>
    </source>
</evidence>
<organism evidence="2 3">
    <name type="scientific">Actinomadura citrea</name>
    <dbReference type="NCBI Taxonomy" id="46158"/>
    <lineage>
        <taxon>Bacteria</taxon>
        <taxon>Bacillati</taxon>
        <taxon>Actinomycetota</taxon>
        <taxon>Actinomycetes</taxon>
        <taxon>Streptosporangiales</taxon>
        <taxon>Thermomonosporaceae</taxon>
        <taxon>Actinomadura</taxon>
    </lineage>
</organism>
<feature type="domain" description="Transposase IS701-like DDE" evidence="1">
    <location>
        <begin position="20"/>
        <end position="94"/>
    </location>
</feature>
<dbReference type="InterPro" id="IPR038721">
    <property type="entry name" value="IS701-like_DDE_dom"/>
</dbReference>
<name>A0A7Y9GE12_9ACTN</name>
<dbReference type="Proteomes" id="UP000591272">
    <property type="component" value="Unassembled WGS sequence"/>
</dbReference>
<sequence>MEEFNAAFALIAGRFARVGPRKQARAFLLGLLSDVESRSCWQPAKQAGDRSPHRMQRLLGEARWDADAVRDDLRGYVVDEPGAPDAVLITDRAPAPS</sequence>
<proteinExistence type="predicted"/>
<keyword evidence="3" id="KW-1185">Reference proteome</keyword>
<dbReference type="Pfam" id="PF13546">
    <property type="entry name" value="DDE_5"/>
    <property type="match status" value="1"/>
</dbReference>
<dbReference type="AlphaFoldDB" id="A0A7Y9GE12"/>
<protein>
    <submittedName>
        <fullName evidence="2">SRSO17 transposase</fullName>
    </submittedName>
</protein>
<dbReference type="RefSeq" id="WP_179835633.1">
    <property type="nucleotide sequence ID" value="NZ_BMRD01000010.1"/>
</dbReference>
<accession>A0A7Y9GE12</accession>